<comment type="cofactor">
    <cofactor evidence="4">
        <name>Mg(2+)</name>
        <dbReference type="ChEBI" id="CHEBI:18420"/>
    </cofactor>
</comment>
<dbReference type="GO" id="GO:0006508">
    <property type="term" value="P:proteolysis"/>
    <property type="evidence" value="ECO:0007669"/>
    <property type="project" value="UniProtKB-KW"/>
</dbReference>
<dbReference type="SUPFAM" id="SSF54001">
    <property type="entry name" value="Cysteine proteinases"/>
    <property type="match status" value="2"/>
</dbReference>
<dbReference type="GO" id="GO:0008234">
    <property type="term" value="F:cysteine-type peptidase activity"/>
    <property type="evidence" value="ECO:0007669"/>
    <property type="project" value="UniProtKB-KW"/>
</dbReference>
<keyword evidence="4" id="KW-0378">Hydrolase</keyword>
<dbReference type="InterPro" id="IPR010285">
    <property type="entry name" value="DNA_helicase_pif1-like_DEAD"/>
</dbReference>
<keyword evidence="2" id="KW-0833">Ubl conjugation pathway</keyword>
<dbReference type="Pfam" id="PF02338">
    <property type="entry name" value="OTU"/>
    <property type="match status" value="1"/>
</dbReference>
<accession>A0A8C5A4M3</accession>
<dbReference type="Gene3D" id="3.60.10.10">
    <property type="entry name" value="Endonuclease/exonuclease/phosphatase"/>
    <property type="match status" value="1"/>
</dbReference>
<feature type="compositionally biased region" description="Polar residues" evidence="5">
    <location>
        <begin position="17"/>
        <end position="26"/>
    </location>
</feature>
<comment type="catalytic activity">
    <reaction evidence="4">
        <text>ATP + H2O = ADP + phosphate + H(+)</text>
        <dbReference type="Rhea" id="RHEA:13065"/>
        <dbReference type="ChEBI" id="CHEBI:15377"/>
        <dbReference type="ChEBI" id="CHEBI:15378"/>
        <dbReference type="ChEBI" id="CHEBI:30616"/>
        <dbReference type="ChEBI" id="CHEBI:43474"/>
        <dbReference type="ChEBI" id="CHEBI:456216"/>
        <dbReference type="EC" id="5.6.2.3"/>
    </reaction>
</comment>
<dbReference type="InterPro" id="IPR025476">
    <property type="entry name" value="Helitron_helicase-like"/>
</dbReference>
<dbReference type="Gene3D" id="3.90.70.120">
    <property type="match status" value="1"/>
</dbReference>
<keyword evidence="3" id="KW-0788">Thiol protease</keyword>
<dbReference type="Ensembl" id="ENSGMOT00000073272.1">
    <property type="protein sequence ID" value="ENSGMOP00000025646.1"/>
    <property type="gene ID" value="ENSGMOG00000025762.1"/>
</dbReference>
<reference evidence="7" key="1">
    <citation type="submission" date="2025-08" db="UniProtKB">
        <authorList>
            <consortium name="Ensembl"/>
        </authorList>
    </citation>
    <scope>IDENTIFICATION</scope>
</reference>
<evidence type="ECO:0000313" key="8">
    <source>
        <dbReference type="Proteomes" id="UP000694546"/>
    </source>
</evidence>
<dbReference type="InterPro" id="IPR046700">
    <property type="entry name" value="DUF6570"/>
</dbReference>
<dbReference type="SUPFAM" id="SSF52540">
    <property type="entry name" value="P-loop containing nucleoside triphosphate hydrolases"/>
    <property type="match status" value="2"/>
</dbReference>
<evidence type="ECO:0000256" key="5">
    <source>
        <dbReference type="SAM" id="MobiDB-lite"/>
    </source>
</evidence>
<dbReference type="Pfam" id="PF14214">
    <property type="entry name" value="Helitron_like_N"/>
    <property type="match status" value="1"/>
</dbReference>
<dbReference type="Gene3D" id="3.40.50.300">
    <property type="entry name" value="P-loop containing nucleotide triphosphate hydrolases"/>
    <property type="match status" value="1"/>
</dbReference>
<evidence type="ECO:0000256" key="1">
    <source>
        <dbReference type="ARBA" id="ARBA00022670"/>
    </source>
</evidence>
<dbReference type="InterPro" id="IPR003323">
    <property type="entry name" value="OTU_dom"/>
</dbReference>
<dbReference type="GO" id="GO:0043139">
    <property type="term" value="F:5'-3' DNA helicase activity"/>
    <property type="evidence" value="ECO:0007669"/>
    <property type="project" value="UniProtKB-EC"/>
</dbReference>
<evidence type="ECO:0000259" key="6">
    <source>
        <dbReference type="PROSITE" id="PS50802"/>
    </source>
</evidence>
<keyword evidence="4" id="KW-0233">DNA recombination</keyword>
<dbReference type="GeneTree" id="ENSGT00940000164296"/>
<dbReference type="Pfam" id="PF05970">
    <property type="entry name" value="PIF1"/>
    <property type="match status" value="1"/>
</dbReference>
<dbReference type="InterPro" id="IPR036691">
    <property type="entry name" value="Endo/exonu/phosph_ase_sf"/>
</dbReference>
<evidence type="ECO:0000256" key="4">
    <source>
        <dbReference type="RuleBase" id="RU363044"/>
    </source>
</evidence>
<proteinExistence type="inferred from homology"/>
<dbReference type="Pfam" id="PF20209">
    <property type="entry name" value="DUF6570"/>
    <property type="match status" value="1"/>
</dbReference>
<dbReference type="EC" id="5.6.2.3" evidence="4"/>
<keyword evidence="4" id="KW-0234">DNA repair</keyword>
<dbReference type="GO" id="GO:0000723">
    <property type="term" value="P:telomere maintenance"/>
    <property type="evidence" value="ECO:0007669"/>
    <property type="project" value="InterPro"/>
</dbReference>
<dbReference type="SMART" id="SM00382">
    <property type="entry name" value="AAA"/>
    <property type="match status" value="1"/>
</dbReference>
<dbReference type="InterPro" id="IPR005135">
    <property type="entry name" value="Endo/exonuclease/phosphatase"/>
</dbReference>
<feature type="region of interest" description="Disordered" evidence="5">
    <location>
        <begin position="1"/>
        <end position="44"/>
    </location>
</feature>
<name>A0A8C5A4M3_GADMO</name>
<feature type="domain" description="OTU" evidence="6">
    <location>
        <begin position="415"/>
        <end position="542"/>
    </location>
</feature>
<sequence>MTHIEDHEPFGPAPEVTASSQQQSPPEDNGQLEDPHVTLGNQKAPCDFAPARAATSSHVTYDNPGCLQGSFDQSSHIFGENAGKQCATNGIAAIMTHTTHSVLKWKKKNIHHILKLGNGLYTSMLENKEIGAAKTSGHIFISELPRHCKLNNKLFSLEYFDTLTGSLDQKHDYDASLQNIAMPLEEAIQKTLLQTDTCLLNIQGSVCAVFKVETAFAVFDPHSRSTWGSVAPDGTSIVAHYATVYELYDHIKNLVNSLYQNHPHDFDIPNKVFEVTGVKAVEVNSPFTALTAQPEASTSAHDGTLDTDSDSDLCVLSVTDRNPLAANTSFSLETVQPVANTSTCDTTVNIDSDPPIHTEGASDVCLISVTDSPNIIFTGLTLREKNRICNKLNIVPSLDQNIIVQTFDMAQPEPCQTTSIEGDGNCFFRSLSSVLSGCESHHKAFRKAVVNHVSNNPLHYITCLRRQFASVEQYLRDSKMKYVGSWATELEIQASADFLCVDIYTYSQQKWITFTAKIEPILRKAIYLNHCNECHYEPIACVKEKTSLACFSLTSFCEMSHKMSNADLVSPRKKCTDKLRLLRQKKTYAEDTEYRQLKKQKTQQRYNCDEQYQANRKNSSIEKYVNNESFKEQVKNSSIERYANNEPFKEQVKNSSIEKYANNEPFKEQVKNSSIEKYANNEPFKEQVKNSSIEKYANNEPFKEQVKKSSIEKYANNPAHRNQVIESIVIKYREDPAYKPSVIERNCQNRLNLTLLKHNIDFVIELFQEEVKHGPEHVCCVCHRLLFRKQVRLCDITSYESKASTVSAIAKQCITTKYLHQCDNACLSPCTLKQTVAGKLWICFSCNTKILSGKVPQESAVNNMTLDPIPDELGTLNSLEQHLCALNIPFMRLVALPRGSQNSVHGPVTCVPSNSDVVTSVLPRLENQDLMIRIKLKRKLTYKGHYQYQYVHTQKIQNAIACLKDMNKWYKDIDFNAEWENPLPEDACSVLKECNPVNDTPSAPESSDTTTQSDQVSDDEEADHIYETQTHGLLLDTCLQPIDIAQEIFDQHFESVLSIAPAEGNSPVRLLTDKGNEAKCFPTLFPKGTGTFHDARPHRLTLSRYINTRILNADGRFSSNLDYIFYAQYLSEVNQVVSKVSIALRKGYHAGESLAITSAMLSNKDYVQNVLKTDLGYKFLQPIRGTPVFWQGVQKNLFAMVRQLGVPTWFCSFSCADLRWTELIDVFMRLQKIQGNVNDLDWSQRCNLLKTNPVTAARMFQHRFQTFLNDVIKSPANPIGKVIDTFFRVEFQQRGSPHTHCLFWVENAPKIGKNTDQEVTQFIDKYISCELPPATDALHEVVSSVQKHSSKHSKSCRKKGTTCRFNFPRPPSNHTFLCRIKTDENQEVTDADPIDVSILEMRKEKEVAKSVMTRVKHALSSPDLTFDTVDQLFASVNITQEMFENAYRLTTNKNAVVHKRNPSDVYVNQYNKDLLRCWDANMDIQYVCDAFACVVYIISYISKAEQDMGLLLQHTQNEMKKHGNLDAKQTLNKLGSVFLHNREVSAQESVYRVTNMHLNECSRLVTFIPTGENTVRMSYPLSVIQSKAEQGDTSTESIWMTSITDRYKNRPQGTIFNDICIATFVSKYRVLYGKEQHSNGSVKLENNTGFVKMRTRGSDAVARYARFSQTKYPEKHYQSLLQLFLPHYSTDELKPPPYNSYEQFYRTGSFTNSSNTTQSVKEVVDLNRSLFEVDADELDRCQEVAGHHGAHDEAWADLCPESELERLECQEEMSNNNDTNQNEREAIPDLQSDTKATLSKEFPTHSIQRAEGLSIMRTLNEQQTQIFYKIRAWCLDKVNGKNPDPFRVFISGGAGTGKSHLIKAVYYESCRLFARMSINPDDTHVLLAAPTGVAAYNINGSTIHSTFAITTTAKLPYQPLGDERINSLRATMKDLQILILDEVSMVDHKILTYVHGRLRQIKQQGDYALFGNVSIMAVGDFFQLGPVKGTPLYHEQLVTDLWNNHFTHIELTKIMRQKNKEFAETLNRLRKHRKGDNLYQRDEVLLRQRETGEGELTQDLHIFPRNDEVAAHNIAMLHKTCTDLVQIKAQDTQRNPTTGQVTRKNNPKIDSQTCLSRTLIVGPSARVMLIKNIDLSDGLVNGVFGTVCKITFEGNVQFPKTILVNFDNDAIGRKLRSRSICFEPQFQQATPIDAVEDKVMTGGSRRQFPLRLAWACTIHKVQGLTLERAVVSLKKIFAAGQAYVALSRVTCEENLIIQDYAAKAFYSKPDIDISLQKMEPFIATPPAEITSTLKICLHNIQGLCQHMEDLKHDQRILSADIICVTETWLEQNTSVDSIEMPGWTFNHKLRSQSYHNMTQFQDLVNKRHGGVGYYHKDHITCNIIHMPCSDLEAIMFNVQPLNYNYIVLYKPPSYKLALFKQNLALVMQHFNQLSGGKVIMGDFNDNALVSKSAENFMQQQGYTQIVSSPTTENDTTIDHVYIRDINPTDIKVQILSTYYSDHECLCLDFLL</sequence>
<keyword evidence="8" id="KW-1185">Reference proteome</keyword>
<dbReference type="PANTHER" id="PTHR47642:SF3">
    <property type="entry name" value="ATP-DEPENDENT DNA HELICASE"/>
    <property type="match status" value="1"/>
</dbReference>
<dbReference type="InterPro" id="IPR038765">
    <property type="entry name" value="Papain-like_cys_pep_sf"/>
</dbReference>
<dbReference type="Proteomes" id="UP000694546">
    <property type="component" value="Unassembled WGS sequence"/>
</dbReference>
<evidence type="ECO:0000313" key="7">
    <source>
        <dbReference type="Ensembl" id="ENSGMOP00000025646.1"/>
    </source>
</evidence>
<keyword evidence="1" id="KW-0645">Protease</keyword>
<dbReference type="Pfam" id="PF03372">
    <property type="entry name" value="Exo_endo_phos"/>
    <property type="match status" value="1"/>
</dbReference>
<dbReference type="InterPro" id="IPR027417">
    <property type="entry name" value="P-loop_NTPase"/>
</dbReference>
<dbReference type="CDD" id="cd22755">
    <property type="entry name" value="OTU_CeDUB-like"/>
    <property type="match status" value="1"/>
</dbReference>
<keyword evidence="4" id="KW-0227">DNA damage</keyword>
<dbReference type="GO" id="GO:0005524">
    <property type="term" value="F:ATP binding"/>
    <property type="evidence" value="ECO:0007669"/>
    <property type="project" value="UniProtKB-KW"/>
</dbReference>
<dbReference type="InterPro" id="IPR003593">
    <property type="entry name" value="AAA+_ATPase"/>
</dbReference>
<dbReference type="SUPFAM" id="SSF56219">
    <property type="entry name" value="DNase I-like"/>
    <property type="match status" value="1"/>
</dbReference>
<protein>
    <recommendedName>
        <fullName evidence="4">ATP-dependent DNA helicase</fullName>
        <ecNumber evidence="4">5.6.2.3</ecNumber>
    </recommendedName>
</protein>
<organism evidence="7 8">
    <name type="scientific">Gadus morhua</name>
    <name type="common">Atlantic cod</name>
    <dbReference type="NCBI Taxonomy" id="8049"/>
    <lineage>
        <taxon>Eukaryota</taxon>
        <taxon>Metazoa</taxon>
        <taxon>Chordata</taxon>
        <taxon>Craniata</taxon>
        <taxon>Vertebrata</taxon>
        <taxon>Euteleostomi</taxon>
        <taxon>Actinopterygii</taxon>
        <taxon>Neopterygii</taxon>
        <taxon>Teleostei</taxon>
        <taxon>Neoteleostei</taxon>
        <taxon>Acanthomorphata</taxon>
        <taxon>Zeiogadaria</taxon>
        <taxon>Gadariae</taxon>
        <taxon>Gadiformes</taxon>
        <taxon>Gadoidei</taxon>
        <taxon>Gadidae</taxon>
        <taxon>Gadus</taxon>
    </lineage>
</organism>
<keyword evidence="4" id="KW-0547">Nucleotide-binding</keyword>
<keyword evidence="4" id="KW-0347">Helicase</keyword>
<dbReference type="PROSITE" id="PS50802">
    <property type="entry name" value="OTU"/>
    <property type="match status" value="1"/>
</dbReference>
<dbReference type="CDD" id="cd18809">
    <property type="entry name" value="SF1_C_RecD"/>
    <property type="match status" value="1"/>
</dbReference>
<dbReference type="OMA" id="RADPDKH"/>
<feature type="compositionally biased region" description="Low complexity" evidence="5">
    <location>
        <begin position="1006"/>
        <end position="1015"/>
    </location>
</feature>
<evidence type="ECO:0000256" key="3">
    <source>
        <dbReference type="ARBA" id="ARBA00022807"/>
    </source>
</evidence>
<dbReference type="PANTHER" id="PTHR47642">
    <property type="entry name" value="ATP-DEPENDENT DNA HELICASE"/>
    <property type="match status" value="1"/>
</dbReference>
<dbReference type="GO" id="GO:0006281">
    <property type="term" value="P:DNA repair"/>
    <property type="evidence" value="ECO:0007669"/>
    <property type="project" value="UniProtKB-KW"/>
</dbReference>
<dbReference type="GO" id="GO:0006310">
    <property type="term" value="P:DNA recombination"/>
    <property type="evidence" value="ECO:0007669"/>
    <property type="project" value="UniProtKB-KW"/>
</dbReference>
<dbReference type="Gene3D" id="3.90.70.80">
    <property type="match status" value="1"/>
</dbReference>
<feature type="region of interest" description="Disordered" evidence="5">
    <location>
        <begin position="994"/>
        <end position="1020"/>
    </location>
</feature>
<keyword evidence="4" id="KW-0067">ATP-binding</keyword>
<dbReference type="InterPro" id="IPR051055">
    <property type="entry name" value="PIF1_helicase"/>
</dbReference>
<comment type="similarity">
    <text evidence="4">Belongs to the helicase family.</text>
</comment>
<evidence type="ECO:0000256" key="2">
    <source>
        <dbReference type="ARBA" id="ARBA00022786"/>
    </source>
</evidence>
<reference evidence="7" key="2">
    <citation type="submission" date="2025-09" db="UniProtKB">
        <authorList>
            <consortium name="Ensembl"/>
        </authorList>
    </citation>
    <scope>IDENTIFICATION</scope>
</reference>